<feature type="domain" description="Protein DA1-like" evidence="1">
    <location>
        <begin position="117"/>
        <end position="170"/>
    </location>
</feature>
<accession>A0ABP8D7I8</accession>
<dbReference type="PANTHER" id="PTHR24209">
    <property type="entry name" value="PROTEIN DA1-RELATED 2"/>
    <property type="match status" value="1"/>
</dbReference>
<comment type="caution">
    <text evidence="2">The sequence shown here is derived from an EMBL/GenBank/DDBJ whole genome shotgun (WGS) entry which is preliminary data.</text>
</comment>
<dbReference type="Proteomes" id="UP001500620">
    <property type="component" value="Unassembled WGS sequence"/>
</dbReference>
<organism evidence="2 3">
    <name type="scientific">Dactylosporangium darangshiense</name>
    <dbReference type="NCBI Taxonomy" id="579108"/>
    <lineage>
        <taxon>Bacteria</taxon>
        <taxon>Bacillati</taxon>
        <taxon>Actinomycetota</taxon>
        <taxon>Actinomycetes</taxon>
        <taxon>Micromonosporales</taxon>
        <taxon>Micromonosporaceae</taxon>
        <taxon>Dactylosporangium</taxon>
    </lineage>
</organism>
<dbReference type="Pfam" id="PF12315">
    <property type="entry name" value="DA1-like"/>
    <property type="match status" value="1"/>
</dbReference>
<reference evidence="3" key="1">
    <citation type="journal article" date="2019" name="Int. J. Syst. Evol. Microbiol.">
        <title>The Global Catalogue of Microorganisms (GCM) 10K type strain sequencing project: providing services to taxonomists for standard genome sequencing and annotation.</title>
        <authorList>
            <consortium name="The Broad Institute Genomics Platform"/>
            <consortium name="The Broad Institute Genome Sequencing Center for Infectious Disease"/>
            <person name="Wu L."/>
            <person name="Ma J."/>
        </authorList>
    </citation>
    <scope>NUCLEOTIDE SEQUENCE [LARGE SCALE GENOMIC DNA]</scope>
    <source>
        <strain evidence="3">JCM 17441</strain>
    </source>
</reference>
<evidence type="ECO:0000313" key="2">
    <source>
        <dbReference type="EMBL" id="GAA4249101.1"/>
    </source>
</evidence>
<dbReference type="InterPro" id="IPR045218">
    <property type="entry name" value="DA1-like"/>
</dbReference>
<proteinExistence type="predicted"/>
<dbReference type="InterPro" id="IPR022087">
    <property type="entry name" value="DA1-like_dom"/>
</dbReference>
<evidence type="ECO:0000313" key="3">
    <source>
        <dbReference type="Proteomes" id="UP001500620"/>
    </source>
</evidence>
<dbReference type="RefSeq" id="WP_345127331.1">
    <property type="nucleotide sequence ID" value="NZ_BAABAT010000007.1"/>
</dbReference>
<gene>
    <name evidence="2" type="ORF">GCM10022255_031690</name>
</gene>
<evidence type="ECO:0000259" key="1">
    <source>
        <dbReference type="Pfam" id="PF12315"/>
    </source>
</evidence>
<dbReference type="EMBL" id="BAABAT010000007">
    <property type="protein sequence ID" value="GAA4249101.1"/>
    <property type="molecule type" value="Genomic_DNA"/>
</dbReference>
<name>A0ABP8D7I8_9ACTN</name>
<dbReference type="PANTHER" id="PTHR24209:SF7">
    <property type="entry name" value="PROTEIN DA1-RELATED 2"/>
    <property type="match status" value="1"/>
</dbReference>
<protein>
    <recommendedName>
        <fullName evidence="1">Protein DA1-like domain-containing protein</fullName>
    </recommendedName>
</protein>
<sequence>MRGDVACVTHAVSAQCMFCANTHPEPAPRGWAPFAAGMMRCPRCLDGAVETQLDARRRLPVVRRQLAGIGLELPERVLVRVVSPQEAEATAGRPESGILLGVTEQVIGGPAGARTIEISVVSGMPPTYFGRAVAHEVGHAWLALRGRAPVGDVLEEGVCELFAYAWLKQHGSPLARALREQFASNPDPVYGAGFRAVYAAVRAHGIDTVLDGVLLTGRLP</sequence>
<keyword evidence="3" id="KW-1185">Reference proteome</keyword>